<dbReference type="InterPro" id="IPR013798">
    <property type="entry name" value="Indole-3-glycerol_P_synth_dom"/>
</dbReference>
<evidence type="ECO:0000313" key="10">
    <source>
        <dbReference type="EMBL" id="MBF5053145.1"/>
    </source>
</evidence>
<keyword evidence="7 8" id="KW-0456">Lyase</keyword>
<dbReference type="NCBIfam" id="NF001377">
    <property type="entry name" value="PRK00278.2-4"/>
    <property type="match status" value="1"/>
</dbReference>
<gene>
    <name evidence="8" type="primary">trpC</name>
    <name evidence="10" type="ORF">ISO4_01747</name>
</gene>
<keyword evidence="3 8" id="KW-0028">Amino-acid biosynthesis</keyword>
<evidence type="ECO:0000256" key="6">
    <source>
        <dbReference type="ARBA" id="ARBA00023141"/>
    </source>
</evidence>
<reference evidence="10 11" key="1">
    <citation type="submission" date="2012-09" db="EMBL/GenBank/DDBJ databases">
        <title>Genome Sequence of alkane-degrading Bacterium Alcanivorax venustensis ISO4.</title>
        <authorList>
            <person name="Lai Q."/>
            <person name="Shao Z."/>
        </authorList>
    </citation>
    <scope>NUCLEOTIDE SEQUENCE [LARGE SCALE GENOMIC DNA]</scope>
    <source>
        <strain evidence="10 11">ISO4</strain>
    </source>
</reference>
<dbReference type="EC" id="4.1.1.48" evidence="8"/>
<keyword evidence="6 8" id="KW-0057">Aromatic amino acid biosynthesis</keyword>
<evidence type="ECO:0000256" key="1">
    <source>
        <dbReference type="ARBA" id="ARBA00001633"/>
    </source>
</evidence>
<dbReference type="PANTHER" id="PTHR22854:SF2">
    <property type="entry name" value="INDOLE-3-GLYCEROL-PHOSPHATE SYNTHASE"/>
    <property type="match status" value="1"/>
</dbReference>
<dbReference type="InterPro" id="IPR011060">
    <property type="entry name" value="RibuloseP-bd_barrel"/>
</dbReference>
<keyword evidence="4 8" id="KW-0210">Decarboxylase</keyword>
<evidence type="ECO:0000313" key="11">
    <source>
        <dbReference type="Proteomes" id="UP000644441"/>
    </source>
</evidence>
<dbReference type="CDD" id="cd00331">
    <property type="entry name" value="IGPS"/>
    <property type="match status" value="1"/>
</dbReference>
<comment type="similarity">
    <text evidence="8">Belongs to the TrpC family.</text>
</comment>
<dbReference type="InterPro" id="IPR013785">
    <property type="entry name" value="Aldolase_TIM"/>
</dbReference>
<dbReference type="HAMAP" id="MF_00134_A">
    <property type="entry name" value="IGPS_A"/>
    <property type="match status" value="1"/>
</dbReference>
<evidence type="ECO:0000256" key="4">
    <source>
        <dbReference type="ARBA" id="ARBA00022793"/>
    </source>
</evidence>
<dbReference type="PANTHER" id="PTHR22854">
    <property type="entry name" value="TRYPTOPHAN BIOSYNTHESIS PROTEIN"/>
    <property type="match status" value="1"/>
</dbReference>
<dbReference type="NCBIfam" id="NF001373">
    <property type="entry name" value="PRK00278.1-6"/>
    <property type="match status" value="1"/>
</dbReference>
<dbReference type="InterPro" id="IPR045186">
    <property type="entry name" value="Indole-3-glycerol_P_synth"/>
</dbReference>
<evidence type="ECO:0000256" key="5">
    <source>
        <dbReference type="ARBA" id="ARBA00022822"/>
    </source>
</evidence>
<evidence type="ECO:0000256" key="7">
    <source>
        <dbReference type="ARBA" id="ARBA00023239"/>
    </source>
</evidence>
<dbReference type="NCBIfam" id="NF001370">
    <property type="entry name" value="PRK00278.1-2"/>
    <property type="match status" value="1"/>
</dbReference>
<protein>
    <recommendedName>
        <fullName evidence="8">Indole-3-glycerol phosphate synthase</fullName>
        <shortName evidence="8">IGPS</shortName>
        <ecNumber evidence="8">4.1.1.48</ecNumber>
    </recommendedName>
</protein>
<sequence>MSDAAISGTILERIVERKREEIQAGQQRYSLGELEAMAGNQGKARGFAKSLYASVAAGRPAVIAEVKKASPSKGLIREDFDPVDIARRYEGAGASALSVLTDQDFFQGHEDYLRAARNAVSLPVLRKDFIIDPWQVFETRAMGADAVLLIVAALSDAQLDQLYHAAQRAGCDVLVEVHTADELARALKLNIELIGINNRDLHTFDTRLDTTLELAEQVPGDHLVITESGIHTRDDVRLMRKNGINGFLVGEAFMRAEDPGAALKALFF</sequence>
<dbReference type="RefSeq" id="WP_194855959.1">
    <property type="nucleotide sequence ID" value="NZ_ARXR01000012.1"/>
</dbReference>
<evidence type="ECO:0000256" key="3">
    <source>
        <dbReference type="ARBA" id="ARBA00022605"/>
    </source>
</evidence>
<dbReference type="SUPFAM" id="SSF51366">
    <property type="entry name" value="Ribulose-phoshate binding barrel"/>
    <property type="match status" value="1"/>
</dbReference>
<proteinExistence type="inferred from homology"/>
<keyword evidence="5 8" id="KW-0822">Tryptophan biosynthesis</keyword>
<feature type="domain" description="Indole-3-glycerol phosphate synthase" evidence="9">
    <location>
        <begin position="11"/>
        <end position="266"/>
    </location>
</feature>
<evidence type="ECO:0000256" key="8">
    <source>
        <dbReference type="HAMAP-Rule" id="MF_00134"/>
    </source>
</evidence>
<accession>A0ABS0AGF4</accession>
<keyword evidence="11" id="KW-1185">Reference proteome</keyword>
<dbReference type="Gene3D" id="3.20.20.70">
    <property type="entry name" value="Aldolase class I"/>
    <property type="match status" value="1"/>
</dbReference>
<dbReference type="Pfam" id="PF00218">
    <property type="entry name" value="IGPS"/>
    <property type="match status" value="1"/>
</dbReference>
<dbReference type="PROSITE" id="PS00614">
    <property type="entry name" value="IGPS"/>
    <property type="match status" value="1"/>
</dbReference>
<evidence type="ECO:0000259" key="9">
    <source>
        <dbReference type="Pfam" id="PF00218"/>
    </source>
</evidence>
<dbReference type="HAMAP" id="MF_00134_B">
    <property type="entry name" value="IGPS_B"/>
    <property type="match status" value="1"/>
</dbReference>
<evidence type="ECO:0000256" key="2">
    <source>
        <dbReference type="ARBA" id="ARBA00004696"/>
    </source>
</evidence>
<dbReference type="Proteomes" id="UP000644441">
    <property type="component" value="Unassembled WGS sequence"/>
</dbReference>
<comment type="pathway">
    <text evidence="2 8">Amino-acid biosynthesis; L-tryptophan biosynthesis; L-tryptophan from chorismate: step 4/5.</text>
</comment>
<dbReference type="EMBL" id="ARXR01000012">
    <property type="protein sequence ID" value="MBF5053145.1"/>
    <property type="molecule type" value="Genomic_DNA"/>
</dbReference>
<organism evidence="10 11">
    <name type="scientific">Alloalcanivorax venustensis ISO4</name>
    <dbReference type="NCBI Taxonomy" id="1177184"/>
    <lineage>
        <taxon>Bacteria</taxon>
        <taxon>Pseudomonadati</taxon>
        <taxon>Pseudomonadota</taxon>
        <taxon>Gammaproteobacteria</taxon>
        <taxon>Oceanospirillales</taxon>
        <taxon>Alcanivoracaceae</taxon>
        <taxon>Alloalcanivorax</taxon>
    </lineage>
</organism>
<dbReference type="InterPro" id="IPR001468">
    <property type="entry name" value="Indole-3-GlycerolPSynthase_CS"/>
</dbReference>
<name>A0ABS0AGF4_9GAMM</name>
<comment type="catalytic activity">
    <reaction evidence="1 8">
        <text>1-(2-carboxyphenylamino)-1-deoxy-D-ribulose 5-phosphate + H(+) = (1S,2R)-1-C-(indol-3-yl)glycerol 3-phosphate + CO2 + H2O</text>
        <dbReference type="Rhea" id="RHEA:23476"/>
        <dbReference type="ChEBI" id="CHEBI:15377"/>
        <dbReference type="ChEBI" id="CHEBI:15378"/>
        <dbReference type="ChEBI" id="CHEBI:16526"/>
        <dbReference type="ChEBI" id="CHEBI:58613"/>
        <dbReference type="ChEBI" id="CHEBI:58866"/>
        <dbReference type="EC" id="4.1.1.48"/>
    </reaction>
</comment>
<comment type="caution">
    <text evidence="10">The sequence shown here is derived from an EMBL/GenBank/DDBJ whole genome shotgun (WGS) entry which is preliminary data.</text>
</comment>